<dbReference type="PANTHER" id="PTHR24104:SF25">
    <property type="entry name" value="PROTEIN LIN-41"/>
    <property type="match status" value="1"/>
</dbReference>
<dbReference type="GO" id="GO:0008270">
    <property type="term" value="F:zinc ion binding"/>
    <property type="evidence" value="ECO:0007669"/>
    <property type="project" value="UniProtKB-KW"/>
</dbReference>
<protein>
    <recommendedName>
        <fullName evidence="3">NHL repeat domain protein</fullName>
    </recommendedName>
</protein>
<evidence type="ECO:0000256" key="1">
    <source>
        <dbReference type="ARBA" id="ARBA00022737"/>
    </source>
</evidence>
<evidence type="ECO:0000313" key="2">
    <source>
        <dbReference type="EMBL" id="VAW67324.1"/>
    </source>
</evidence>
<dbReference type="InterPro" id="IPR001258">
    <property type="entry name" value="NHL_repeat"/>
</dbReference>
<sequence length="262" mass="29231">MFNLCRYHKNKPKSLNVYSVFRAKTATSFLMLAVCSHLTFAASYPVMPPQHVLSFGQHRPADFYVTGVATDASNNVYTVDAFHRRIQKCDANFNLILQIPVTEAIMPRDVDTDSAGNIYTVGLSLGKIWKFASDGTQLTSWGGLGIGDGLFTQARGLLIDSQDRIYVADGQQHQIQVFDTQGNILFKFGSKGALPGQFMHPHDIAEDSAGNIYVTDNRYIHKFAPDLTFIKKFGPDGTTNTRFYWPAGIEFDNADNLFVNDR</sequence>
<accession>A0A3B0YEW8</accession>
<feature type="non-terminal residue" evidence="2">
    <location>
        <position position="262"/>
    </location>
</feature>
<dbReference type="InterPro" id="IPR050952">
    <property type="entry name" value="TRIM-NHL_E3_ligases"/>
</dbReference>
<reference evidence="2" key="1">
    <citation type="submission" date="2018-06" db="EMBL/GenBank/DDBJ databases">
        <authorList>
            <person name="Zhirakovskaya E."/>
        </authorList>
    </citation>
    <scope>NUCLEOTIDE SEQUENCE</scope>
</reference>
<dbReference type="SUPFAM" id="SSF63829">
    <property type="entry name" value="Calcium-dependent phosphotriesterase"/>
    <property type="match status" value="1"/>
</dbReference>
<dbReference type="PANTHER" id="PTHR24104">
    <property type="entry name" value="E3 UBIQUITIN-PROTEIN LIGASE NHLRC1-RELATED"/>
    <property type="match status" value="1"/>
</dbReference>
<gene>
    <name evidence="2" type="ORF">MNBD_GAMMA09-2847</name>
</gene>
<dbReference type="Pfam" id="PF17170">
    <property type="entry name" value="DUF5128"/>
    <property type="match status" value="1"/>
</dbReference>
<proteinExistence type="predicted"/>
<dbReference type="AlphaFoldDB" id="A0A3B0YEW8"/>
<evidence type="ECO:0008006" key="3">
    <source>
        <dbReference type="Google" id="ProtNLM"/>
    </source>
</evidence>
<keyword evidence="1" id="KW-0677">Repeat</keyword>
<dbReference type="InterPro" id="IPR011042">
    <property type="entry name" value="6-blade_b-propeller_TolB-like"/>
</dbReference>
<dbReference type="EMBL" id="UOFI01000094">
    <property type="protein sequence ID" value="VAW67324.1"/>
    <property type="molecule type" value="Genomic_DNA"/>
</dbReference>
<dbReference type="PROSITE" id="PS51125">
    <property type="entry name" value="NHL"/>
    <property type="match status" value="2"/>
</dbReference>
<dbReference type="Gene3D" id="2.120.10.30">
    <property type="entry name" value="TolB, C-terminal domain"/>
    <property type="match status" value="2"/>
</dbReference>
<name>A0A3B0YEW8_9ZZZZ</name>
<organism evidence="2">
    <name type="scientific">hydrothermal vent metagenome</name>
    <dbReference type="NCBI Taxonomy" id="652676"/>
    <lineage>
        <taxon>unclassified sequences</taxon>
        <taxon>metagenomes</taxon>
        <taxon>ecological metagenomes</taxon>
    </lineage>
</organism>